<evidence type="ECO:0000313" key="1">
    <source>
        <dbReference type="EMBL" id="PKD30813.1"/>
    </source>
</evidence>
<keyword evidence="2" id="KW-1185">Reference proteome</keyword>
<protein>
    <submittedName>
        <fullName evidence="1">Uncharacterized protein</fullName>
    </submittedName>
</protein>
<organism evidence="1 2">
    <name type="scientific">Ruminococcus bromii</name>
    <dbReference type="NCBI Taxonomy" id="40518"/>
    <lineage>
        <taxon>Bacteria</taxon>
        <taxon>Bacillati</taxon>
        <taxon>Bacillota</taxon>
        <taxon>Clostridia</taxon>
        <taxon>Eubacteriales</taxon>
        <taxon>Oscillospiraceae</taxon>
        <taxon>Ruminococcus</taxon>
    </lineage>
</organism>
<proteinExistence type="predicted"/>
<dbReference type="RefSeq" id="WP_101028972.1">
    <property type="nucleotide sequence ID" value="NZ_CABMMZ010000045.1"/>
</dbReference>
<dbReference type="EMBL" id="NNSR01000045">
    <property type="protein sequence ID" value="PKD30813.1"/>
    <property type="molecule type" value="Genomic_DNA"/>
</dbReference>
<evidence type="ECO:0000313" key="2">
    <source>
        <dbReference type="Proteomes" id="UP000233425"/>
    </source>
</evidence>
<dbReference type="Proteomes" id="UP000233425">
    <property type="component" value="Unassembled WGS sequence"/>
</dbReference>
<name>A0A2N0UV20_9FIRM</name>
<reference evidence="1" key="1">
    <citation type="journal article" date="2018" name="Environ. Microbiol.">
        <title>Sporulation capability and amylosome conservation among diverse human colonic and rumen isolates of the keystone starch-degrader Ruminococcus bromii.</title>
        <authorList>
            <person name="Mukhopadhya I."/>
            <person name="Morais S."/>
            <person name="Laverde-Gomez J."/>
            <person name="Sheridan P.O."/>
            <person name="Walker A.W."/>
            <person name="Kelly W."/>
            <person name="Klieve A.V."/>
            <person name="Ouwerkerk D."/>
            <person name="Duncan S.H."/>
            <person name="Louis P."/>
            <person name="Koropatkin N."/>
            <person name="Cockburn D."/>
            <person name="Kibler R."/>
            <person name="Cooper P.J."/>
            <person name="Sandoval C."/>
            <person name="Crost E."/>
            <person name="Juge N."/>
            <person name="Bayer E.A."/>
            <person name="Flint H.J."/>
        </authorList>
    </citation>
    <scope>NUCLEOTIDE SEQUENCE [LARGE SCALE GENOMIC DNA]</scope>
    <source>
        <strain evidence="1">ATCC 27255</strain>
    </source>
</reference>
<comment type="caution">
    <text evidence="1">The sequence shown here is derived from an EMBL/GenBank/DDBJ whole genome shotgun (WGS) entry which is preliminary data.</text>
</comment>
<sequence>MITSLNVVFPEKCGKIRGFFNRLRGDKVCVEIKRARGVSVKQLTYICRRQKVNLNKIDRAIGNQRTRLLCCEEMTFPNDSGYKRFYSPFFSARLCTNMALYALSKFDTPERLTVGIYDPDAQCTDLVSFVLKYTGNACIITDNEDVFYDELNTIAEETGACAVVTHHREQLSNCDLVIAPFEIEENLPVRNDAVILTNGRPKENIKGFVYFRYCFKMPNGFALLRPEGLSEEYFCSALYTLGSQYELGSIVPDLCRNDNEAQTVKSLCSYLARFA</sequence>
<gene>
    <name evidence="1" type="ORF">RBATCC27255_00944</name>
</gene>
<dbReference type="AlphaFoldDB" id="A0A2N0UV20"/>
<accession>A0A2N0UV20</accession>